<keyword evidence="4" id="KW-1185">Reference proteome</keyword>
<keyword evidence="1" id="KW-0175">Coiled coil</keyword>
<dbReference type="OMA" id="KENKHIT"/>
<feature type="region of interest" description="Disordered" evidence="2">
    <location>
        <begin position="634"/>
        <end position="678"/>
    </location>
</feature>
<dbReference type="SMR" id="A2FXU5"/>
<feature type="compositionally biased region" description="Basic residues" evidence="2">
    <location>
        <begin position="652"/>
        <end position="662"/>
    </location>
</feature>
<gene>
    <name evidence="3" type="ORF">TVAG_204150</name>
</gene>
<dbReference type="PANTHER" id="PTHR24114:SF2">
    <property type="entry name" value="F-BOX DOMAIN-CONTAINING PROTEIN-RELATED"/>
    <property type="match status" value="1"/>
</dbReference>
<dbReference type="InterPro" id="IPR052394">
    <property type="entry name" value="LRR-containing"/>
</dbReference>
<dbReference type="VEuPathDB" id="TrichDB:TVAGG3_0692020"/>
<dbReference type="AlphaFoldDB" id="A2FXU5"/>
<dbReference type="EMBL" id="DS114121">
    <property type="protein sequence ID" value="EAX90280.1"/>
    <property type="molecule type" value="Genomic_DNA"/>
</dbReference>
<dbReference type="InterPro" id="IPR001611">
    <property type="entry name" value="Leu-rich_rpt"/>
</dbReference>
<evidence type="ECO:0000256" key="2">
    <source>
        <dbReference type="SAM" id="MobiDB-lite"/>
    </source>
</evidence>
<dbReference type="VEuPathDB" id="TrichDB:TVAG_204150"/>
<dbReference type="Proteomes" id="UP000001542">
    <property type="component" value="Unassembled WGS sequence"/>
</dbReference>
<dbReference type="OrthoDB" id="120976at2759"/>
<feature type="compositionally biased region" description="Basic and acidic residues" evidence="2">
    <location>
        <begin position="642"/>
        <end position="651"/>
    </location>
</feature>
<dbReference type="RefSeq" id="XP_001303210.1">
    <property type="nucleotide sequence ID" value="XM_001303209.1"/>
</dbReference>
<evidence type="ECO:0000313" key="4">
    <source>
        <dbReference type="Proteomes" id="UP000001542"/>
    </source>
</evidence>
<reference evidence="3" key="2">
    <citation type="journal article" date="2007" name="Science">
        <title>Draft genome sequence of the sexually transmitted pathogen Trichomonas vaginalis.</title>
        <authorList>
            <person name="Carlton J.M."/>
            <person name="Hirt R.P."/>
            <person name="Silva J.C."/>
            <person name="Delcher A.L."/>
            <person name="Schatz M."/>
            <person name="Zhao Q."/>
            <person name="Wortman J.R."/>
            <person name="Bidwell S.L."/>
            <person name="Alsmark U.C.M."/>
            <person name="Besteiro S."/>
            <person name="Sicheritz-Ponten T."/>
            <person name="Noel C.J."/>
            <person name="Dacks J.B."/>
            <person name="Foster P.G."/>
            <person name="Simillion C."/>
            <person name="Van de Peer Y."/>
            <person name="Miranda-Saavedra D."/>
            <person name="Barton G.J."/>
            <person name="Westrop G.D."/>
            <person name="Mueller S."/>
            <person name="Dessi D."/>
            <person name="Fiori P.L."/>
            <person name="Ren Q."/>
            <person name="Paulsen I."/>
            <person name="Zhang H."/>
            <person name="Bastida-Corcuera F.D."/>
            <person name="Simoes-Barbosa A."/>
            <person name="Brown M.T."/>
            <person name="Hayes R.D."/>
            <person name="Mukherjee M."/>
            <person name="Okumura C.Y."/>
            <person name="Schneider R."/>
            <person name="Smith A.J."/>
            <person name="Vanacova S."/>
            <person name="Villalvazo M."/>
            <person name="Haas B.J."/>
            <person name="Pertea M."/>
            <person name="Feldblyum T.V."/>
            <person name="Utterback T.R."/>
            <person name="Shu C.L."/>
            <person name="Osoegawa K."/>
            <person name="de Jong P.J."/>
            <person name="Hrdy I."/>
            <person name="Horvathova L."/>
            <person name="Zubacova Z."/>
            <person name="Dolezal P."/>
            <person name="Malik S.B."/>
            <person name="Logsdon J.M. Jr."/>
            <person name="Henze K."/>
            <person name="Gupta A."/>
            <person name="Wang C.C."/>
            <person name="Dunne R.L."/>
            <person name="Upcroft J.A."/>
            <person name="Upcroft P."/>
            <person name="White O."/>
            <person name="Salzberg S.L."/>
            <person name="Tang P."/>
            <person name="Chiu C.-H."/>
            <person name="Lee Y.-S."/>
            <person name="Embley T.M."/>
            <person name="Coombs G.H."/>
            <person name="Mottram J.C."/>
            <person name="Tachezy J."/>
            <person name="Fraser-Liggett C.M."/>
            <person name="Johnson P.J."/>
        </authorList>
    </citation>
    <scope>NUCLEOTIDE SEQUENCE [LARGE SCALE GENOMIC DNA]</scope>
    <source>
        <strain evidence="3">G3</strain>
    </source>
</reference>
<evidence type="ECO:0000313" key="3">
    <source>
        <dbReference type="EMBL" id="EAX90280.1"/>
    </source>
</evidence>
<feature type="coiled-coil region" evidence="1">
    <location>
        <begin position="510"/>
        <end position="573"/>
    </location>
</feature>
<dbReference type="Pfam" id="PF13516">
    <property type="entry name" value="LRR_6"/>
    <property type="match status" value="5"/>
</dbReference>
<dbReference type="InterPro" id="IPR032675">
    <property type="entry name" value="LRR_dom_sf"/>
</dbReference>
<name>A2FXU5_TRIV3</name>
<dbReference type="STRING" id="5722.A2FXU5"/>
<dbReference type="SMART" id="SM00368">
    <property type="entry name" value="LRR_RI"/>
    <property type="match status" value="8"/>
</dbReference>
<dbReference type="PANTHER" id="PTHR24114">
    <property type="entry name" value="LEUCINE RICH REPEAT FAMILY PROTEIN"/>
    <property type="match status" value="1"/>
</dbReference>
<proteinExistence type="predicted"/>
<reference evidence="3" key="1">
    <citation type="submission" date="2006-10" db="EMBL/GenBank/DDBJ databases">
        <authorList>
            <person name="Amadeo P."/>
            <person name="Zhao Q."/>
            <person name="Wortman J."/>
            <person name="Fraser-Liggett C."/>
            <person name="Carlton J."/>
        </authorList>
    </citation>
    <scope>NUCLEOTIDE SEQUENCE</scope>
    <source>
        <strain evidence="3">G3</strain>
    </source>
</reference>
<evidence type="ECO:0000256" key="1">
    <source>
        <dbReference type="SAM" id="Coils"/>
    </source>
</evidence>
<feature type="region of interest" description="Disordered" evidence="2">
    <location>
        <begin position="1"/>
        <end position="27"/>
    </location>
</feature>
<feature type="compositionally biased region" description="Acidic residues" evidence="2">
    <location>
        <begin position="1"/>
        <end position="12"/>
    </location>
</feature>
<dbReference type="SUPFAM" id="SSF52047">
    <property type="entry name" value="RNI-like"/>
    <property type="match status" value="1"/>
</dbReference>
<dbReference type="KEGG" id="tva:4747962"/>
<organism evidence="3 4">
    <name type="scientific">Trichomonas vaginalis (strain ATCC PRA-98 / G3)</name>
    <dbReference type="NCBI Taxonomy" id="412133"/>
    <lineage>
        <taxon>Eukaryota</taxon>
        <taxon>Metamonada</taxon>
        <taxon>Parabasalia</taxon>
        <taxon>Trichomonadida</taxon>
        <taxon>Trichomonadidae</taxon>
        <taxon>Trichomonas</taxon>
    </lineage>
</organism>
<protein>
    <submittedName>
        <fullName evidence="3">Leucine Rich Repeat family protein</fullName>
    </submittedName>
</protein>
<dbReference type="eggNOG" id="KOG4308">
    <property type="taxonomic scope" value="Eukaryota"/>
</dbReference>
<sequence length="678" mass="76579">MIENSSDFEEKEVETKENQQEESPQSLIPKMQLSEDEVRKIFNAKCDDFGIFATNQLFDRFLQNQVRKSFSKIFEMNSCSLGPKAASAVAKVVFAHPHIKLLSINGNSIGNKGVLQIAELIYRSHTLISVDVSSNSIGDSGAKAVFMAMKSNKTIVSLSIGSSTGVSRNSLGSSSAAELSSLLKENHVLSDLDINMCEITQDTISTIATGLKFNHTLQVLNLGNNNICSKGCRKLLHAIMNSQITTLNISNNHIKDDTAPIFVQYFTKNDKIRSLNIAGNHFTKVFTKAIAQTFADCSQITDLNMSHNPLGSQGIDEFGVAIANNHYLQNLNISMCQIDSINFQSFCNKLEKNSSILNLNLSHNPIGDQGAVMLCNVIKKHPTLVDIDLELCEITDVGGDQLIPCFEVSQTIQRVSVKNNLVRNGKILVDVTQNNPRLIYFNIEYNDIDFKYYNQTNKNIQSNYNHWRGKRKEKLKNQVNKTSDVEFSLYATRDNIVNERNEIVSHHSTIEELKVKCDELKITKEASLKDLGEKLEFVTKEASQQMERIHDIRQEMDFRKEEFEKDIEMLQHKKSVELDNFRRDTSALSGLESRIADTRQKVYSDMQELNNRVIGARQKYQDAVQLMIEAWQAARQAAAKNQPEKPENESQKRKKSSRRKKMSNAETNPDSNRTEGSK</sequence>
<dbReference type="Gene3D" id="3.80.10.10">
    <property type="entry name" value="Ribonuclease Inhibitor"/>
    <property type="match status" value="4"/>
</dbReference>
<accession>A2FXU5</accession>
<dbReference type="InParanoid" id="A2FXU5"/>